<evidence type="ECO:0000256" key="1">
    <source>
        <dbReference type="ARBA" id="ARBA00004370"/>
    </source>
</evidence>
<dbReference type="AlphaFoldDB" id="A0A1B8Y4A6"/>
<dbReference type="Pfam" id="PF00001">
    <property type="entry name" value="7tm_1"/>
    <property type="match status" value="1"/>
</dbReference>
<dbReference type="PROSITE" id="PS50262">
    <property type="entry name" value="G_PROTEIN_RECEP_F1_2"/>
    <property type="match status" value="1"/>
</dbReference>
<evidence type="ECO:0000256" key="4">
    <source>
        <dbReference type="ARBA" id="ARBA00023136"/>
    </source>
</evidence>
<keyword evidence="3 5" id="KW-1133">Transmembrane helix</keyword>
<evidence type="ECO:0000259" key="6">
    <source>
        <dbReference type="PROSITE" id="PS50262"/>
    </source>
</evidence>
<reference evidence="7" key="1">
    <citation type="submission" date="2009-11" db="EMBL/GenBank/DDBJ databases">
        <authorList>
            <consortium name="US DOE Joint Genome Institute (JGI-PGF)"/>
            <person name="Ottilar R."/>
            <person name="Schmutz J."/>
            <person name="Salamov A."/>
            <person name="Cheng J.F."/>
            <person name="Lucas S."/>
            <person name="Pitluck S."/>
            <person name="Gundlach H."/>
            <person name="Guo Y."/>
            <person name="Haberer G."/>
            <person name="Nasrallah J."/>
            <person name="Mayer K.F.X."/>
            <person name="van de Peer Y."/>
            <person name="Weigel D."/>
            <person name="Grigoriev I.V."/>
        </authorList>
    </citation>
    <scope>NUCLEOTIDE SEQUENCE</scope>
    <source>
        <strain evidence="7">Nigerian</strain>
    </source>
</reference>
<feature type="domain" description="G-protein coupled receptors family 1 profile" evidence="6">
    <location>
        <begin position="8"/>
        <end position="270"/>
    </location>
</feature>
<gene>
    <name evidence="7" type="ORF">XENTR_v90026776mg</name>
</gene>
<dbReference type="EMBL" id="KV460477">
    <property type="protein sequence ID" value="OCA17701.1"/>
    <property type="molecule type" value="Genomic_DNA"/>
</dbReference>
<sequence length="292" mass="32829">MNSSVPSINTTQGSVMSNRTSETVRMTFLILSFLCFGFFIYLVAIILYIFLSNAQVRESARYVLFAHILVNDLLYLSVGFYLLVITLASCTFWVTPYNLALMSLERYVAICHPLRHTEICSGHRLTMAIALMWTLGLTPNVADFITFSLSANKRYFSLHVICSRESLTVNPTQNTIRSNVLVITVSLVALIILYTYIKVMLVARKVGSGTSSAIKAGKTVLLHGVQLLLSLMSLITSYIEANVKEYVVLLAISNFLFFMCLPRFLGPLIYGLRDEVFGKHLRKLHSVCIEIR</sequence>
<accession>A0A1B8Y4A6</accession>
<evidence type="ECO:0000256" key="3">
    <source>
        <dbReference type="ARBA" id="ARBA00022989"/>
    </source>
</evidence>
<dbReference type="Gene3D" id="1.20.1070.10">
    <property type="entry name" value="Rhodopsin 7-helix transmembrane proteins"/>
    <property type="match status" value="1"/>
</dbReference>
<keyword evidence="4 5" id="KW-0472">Membrane</keyword>
<dbReference type="PANTHER" id="PTHR26451:SF994">
    <property type="entry name" value="ODORANT RECEPTOR 131-2-LIKE"/>
    <property type="match status" value="1"/>
</dbReference>
<dbReference type="PANTHER" id="PTHR26451">
    <property type="entry name" value="G_PROTEIN_RECEP_F1_2 DOMAIN-CONTAINING PROTEIN"/>
    <property type="match status" value="1"/>
</dbReference>
<reference evidence="7" key="2">
    <citation type="journal article" date="2010" name="Science">
        <title>The genome of the Western clawed frog Xenopus tropicalis.</title>
        <authorList>
            <person name="Hellsten U."/>
            <person name="Harland R.M."/>
            <person name="Gilchrist M.J."/>
            <person name="Hendrix D."/>
            <person name="Jurka J."/>
            <person name="Kapitonov V."/>
            <person name="Ovcharenko I."/>
            <person name="Putnam N.H."/>
            <person name="Shu S."/>
            <person name="Taher L."/>
            <person name="Blitz I.L."/>
            <person name="Blumberg B."/>
            <person name="Dichmann D.S."/>
            <person name="Dubchak I."/>
            <person name="Amaya E."/>
            <person name="Detter J.C."/>
            <person name="Fletcher R."/>
            <person name="Gerhard D.S."/>
            <person name="Goodstein D."/>
            <person name="Graves T."/>
            <person name="Grigoriev I.V."/>
            <person name="Grimwood J."/>
            <person name="Kawashima T."/>
            <person name="Lindquist E."/>
            <person name="Lucas S.M."/>
            <person name="Mead P.E."/>
            <person name="Mitros T."/>
            <person name="Ogino H."/>
            <person name="Ohta Y."/>
            <person name="Poliakov A.V."/>
            <person name="Pollet N."/>
            <person name="Robert J."/>
            <person name="Salamov A."/>
            <person name="Sater A.K."/>
            <person name="Schmutz J."/>
            <person name="Terry A."/>
            <person name="Vize P.D."/>
            <person name="Warren W.C."/>
            <person name="Wells D."/>
            <person name="Wills A."/>
            <person name="Wilson R.K."/>
            <person name="Zimmerman L.B."/>
            <person name="Zorn A.M."/>
            <person name="Grainger R."/>
            <person name="Grammer T."/>
            <person name="Khokha M.K."/>
            <person name="Richardson P.M."/>
            <person name="Rokhsar D.S."/>
        </authorList>
    </citation>
    <scope>NUCLEOTIDE SEQUENCE [LARGE SCALE GENOMIC DNA]</scope>
    <source>
        <strain evidence="7">Nigerian</strain>
    </source>
</reference>
<dbReference type="InterPro" id="IPR000276">
    <property type="entry name" value="GPCR_Rhodpsn"/>
</dbReference>
<evidence type="ECO:0000313" key="7">
    <source>
        <dbReference type="EMBL" id="OCA17701.1"/>
    </source>
</evidence>
<evidence type="ECO:0000256" key="5">
    <source>
        <dbReference type="SAM" id="Phobius"/>
    </source>
</evidence>
<feature type="transmembrane region" description="Helical" evidence="5">
    <location>
        <begin position="220"/>
        <end position="240"/>
    </location>
</feature>
<reference evidence="7" key="3">
    <citation type="submission" date="2016-05" db="EMBL/GenBank/DDBJ databases">
        <title>WGS assembly of Xenopus tropicalis.</title>
        <authorList>
            <person name="Sessions A."/>
            <person name="Jenkins J."/>
            <person name="Mitros T."/>
            <person name="Lyons J.T."/>
            <person name="Dichmann D.S."/>
            <person name="Robert J."/>
            <person name="Harland R.M."/>
            <person name="Rokhsar D.S."/>
        </authorList>
    </citation>
    <scope>NUCLEOTIDE SEQUENCE</scope>
    <source>
        <strain evidence="7">Nigerian</strain>
    </source>
</reference>
<dbReference type="SUPFAM" id="SSF81321">
    <property type="entry name" value="Family A G protein-coupled receptor-like"/>
    <property type="match status" value="1"/>
</dbReference>
<feature type="transmembrane region" description="Helical" evidence="5">
    <location>
        <begin position="26"/>
        <end position="51"/>
    </location>
</feature>
<dbReference type="FunFam" id="1.20.1070.10:FF:000096">
    <property type="entry name" value="Odorant receptor 131-2"/>
    <property type="match status" value="1"/>
</dbReference>
<keyword evidence="2 5" id="KW-0812">Transmembrane</keyword>
<dbReference type="InterPro" id="IPR052921">
    <property type="entry name" value="GPCR1_Superfamily_Member"/>
</dbReference>
<evidence type="ECO:0000256" key="2">
    <source>
        <dbReference type="ARBA" id="ARBA00022692"/>
    </source>
</evidence>
<protein>
    <recommendedName>
        <fullName evidence="6">G-protein coupled receptors family 1 profile domain-containing protein</fullName>
    </recommendedName>
</protein>
<name>A0A1B8Y4A6_XENTR</name>
<dbReference type="GO" id="GO:0004930">
    <property type="term" value="F:G protein-coupled receptor activity"/>
    <property type="evidence" value="ECO:0007669"/>
    <property type="project" value="InterPro"/>
</dbReference>
<feature type="transmembrane region" description="Helical" evidence="5">
    <location>
        <begin position="246"/>
        <end position="272"/>
    </location>
</feature>
<dbReference type="GO" id="GO:0016020">
    <property type="term" value="C:membrane"/>
    <property type="evidence" value="ECO:0007669"/>
    <property type="project" value="UniProtKB-SubCell"/>
</dbReference>
<feature type="transmembrane region" description="Helical" evidence="5">
    <location>
        <begin position="72"/>
        <end position="94"/>
    </location>
</feature>
<feature type="transmembrane region" description="Helical" evidence="5">
    <location>
        <begin position="180"/>
        <end position="199"/>
    </location>
</feature>
<dbReference type="InterPro" id="IPR017452">
    <property type="entry name" value="GPCR_Rhodpsn_7TM"/>
</dbReference>
<comment type="subcellular location">
    <subcellularLocation>
        <location evidence="1">Membrane</location>
    </subcellularLocation>
</comment>
<organism evidence="7">
    <name type="scientific">Xenopus tropicalis</name>
    <name type="common">Western clawed frog</name>
    <name type="synonym">Silurana tropicalis</name>
    <dbReference type="NCBI Taxonomy" id="8364"/>
    <lineage>
        <taxon>Eukaryota</taxon>
        <taxon>Metazoa</taxon>
        <taxon>Chordata</taxon>
        <taxon>Craniata</taxon>
        <taxon>Vertebrata</taxon>
        <taxon>Euteleostomi</taxon>
        <taxon>Amphibia</taxon>
        <taxon>Batrachia</taxon>
        <taxon>Anura</taxon>
        <taxon>Pipoidea</taxon>
        <taxon>Pipidae</taxon>
        <taxon>Xenopodinae</taxon>
        <taxon>Xenopus</taxon>
        <taxon>Silurana</taxon>
    </lineage>
</organism>
<proteinExistence type="predicted"/>